<proteinExistence type="predicted"/>
<organism evidence="8 9">
    <name type="scientific">Natrinema hispanicum</name>
    <dbReference type="NCBI Taxonomy" id="392421"/>
    <lineage>
        <taxon>Archaea</taxon>
        <taxon>Methanobacteriati</taxon>
        <taxon>Methanobacteriota</taxon>
        <taxon>Stenosarchaea group</taxon>
        <taxon>Halobacteria</taxon>
        <taxon>Halobacteriales</taxon>
        <taxon>Natrialbaceae</taxon>
        <taxon>Natrinema</taxon>
    </lineage>
</organism>
<feature type="transmembrane region" description="Helical" evidence="7">
    <location>
        <begin position="114"/>
        <end position="131"/>
    </location>
</feature>
<dbReference type="EMBL" id="SHMP01000005">
    <property type="protein sequence ID" value="RZV08748.1"/>
    <property type="molecule type" value="Genomic_DNA"/>
</dbReference>
<accession>A0A482YEI1</accession>
<dbReference type="Pfam" id="PF01810">
    <property type="entry name" value="LysE"/>
    <property type="match status" value="1"/>
</dbReference>
<evidence type="ECO:0000256" key="2">
    <source>
        <dbReference type="ARBA" id="ARBA00022475"/>
    </source>
</evidence>
<keyword evidence="5 7" id="KW-0472">Membrane</keyword>
<feature type="transmembrane region" description="Helical" evidence="7">
    <location>
        <begin position="39"/>
        <end position="58"/>
    </location>
</feature>
<evidence type="ECO:0000256" key="5">
    <source>
        <dbReference type="ARBA" id="ARBA00023136"/>
    </source>
</evidence>
<keyword evidence="3 7" id="KW-0812">Transmembrane</keyword>
<evidence type="ECO:0000256" key="1">
    <source>
        <dbReference type="ARBA" id="ARBA00004651"/>
    </source>
</evidence>
<gene>
    <name evidence="8" type="ORF">BDK88_2822</name>
</gene>
<keyword evidence="4 7" id="KW-1133">Transmembrane helix</keyword>
<keyword evidence="2" id="KW-1003">Cell membrane</keyword>
<feature type="compositionally biased region" description="Low complexity" evidence="6">
    <location>
        <begin position="11"/>
        <end position="20"/>
    </location>
</feature>
<evidence type="ECO:0000256" key="3">
    <source>
        <dbReference type="ARBA" id="ARBA00022692"/>
    </source>
</evidence>
<protein>
    <submittedName>
        <fullName evidence="8">Threonine/homoserine/homoserine lactone efflux protein</fullName>
    </submittedName>
</protein>
<sequence>MCRIRSATGVGPLSSGLSSGPWRSLRFWRCITHCRARRVTALIVTALAGVLFGLALAAPPGPMNAIIAEESVVRGWAAGFRAGLGAMLADAIFFVLTLAGVVAVIDRLSGLRPALYVAGGCLMLYFAIGAIDEARAATSFTDAAGSAASGFRKTFALSLTNPYQISFWLTVGVGLLEPGTLDVLAHAPAVGSALAGSLVVQTGSPALLVGFFAGIACWIVAYPAALVAAGRRVDAFAPVVAAGSAVVLVGFGVLFLAMGLGIV</sequence>
<reference evidence="8 9" key="1">
    <citation type="submission" date="2019-02" db="EMBL/GenBank/DDBJ databases">
        <title>Genomic Encyclopedia of Archaeal and Bacterial Type Strains, Phase II (KMG-II): from individual species to whole genera.</title>
        <authorList>
            <person name="Goeker M."/>
        </authorList>
    </citation>
    <scope>NUCLEOTIDE SEQUENCE [LARGE SCALE GENOMIC DNA]</scope>
    <source>
        <strain evidence="8 9">DSM 18328</strain>
    </source>
</reference>
<evidence type="ECO:0000256" key="6">
    <source>
        <dbReference type="SAM" id="MobiDB-lite"/>
    </source>
</evidence>
<dbReference type="InterPro" id="IPR001123">
    <property type="entry name" value="LeuE-type"/>
</dbReference>
<comment type="subcellular location">
    <subcellularLocation>
        <location evidence="1">Cell membrane</location>
        <topology evidence="1">Multi-pass membrane protein</topology>
    </subcellularLocation>
</comment>
<name>A0A482YEI1_9EURY</name>
<dbReference type="Proteomes" id="UP000291097">
    <property type="component" value="Unassembled WGS sequence"/>
</dbReference>
<dbReference type="GO" id="GO:0005886">
    <property type="term" value="C:plasma membrane"/>
    <property type="evidence" value="ECO:0007669"/>
    <property type="project" value="UniProtKB-SubCell"/>
</dbReference>
<evidence type="ECO:0000256" key="4">
    <source>
        <dbReference type="ARBA" id="ARBA00022989"/>
    </source>
</evidence>
<feature type="transmembrane region" description="Helical" evidence="7">
    <location>
        <begin position="206"/>
        <end position="229"/>
    </location>
</feature>
<feature type="transmembrane region" description="Helical" evidence="7">
    <location>
        <begin position="78"/>
        <end position="102"/>
    </location>
</feature>
<dbReference type="PANTHER" id="PTHR38825">
    <property type="entry name" value="LYSINE EXPORTER PROTEIN (LYSE/YGGA)"/>
    <property type="match status" value="1"/>
</dbReference>
<evidence type="ECO:0000313" key="9">
    <source>
        <dbReference type="Proteomes" id="UP000291097"/>
    </source>
</evidence>
<feature type="transmembrane region" description="Helical" evidence="7">
    <location>
        <begin position="236"/>
        <end position="262"/>
    </location>
</feature>
<feature type="region of interest" description="Disordered" evidence="6">
    <location>
        <begin position="1"/>
        <end position="20"/>
    </location>
</feature>
<dbReference type="PANTHER" id="PTHR38825:SF2">
    <property type="entry name" value="LYSINE TRANSPORTER LYSE"/>
    <property type="match status" value="1"/>
</dbReference>
<dbReference type="AlphaFoldDB" id="A0A482YEI1"/>
<evidence type="ECO:0000313" key="8">
    <source>
        <dbReference type="EMBL" id="RZV08748.1"/>
    </source>
</evidence>
<comment type="caution">
    <text evidence="8">The sequence shown here is derived from an EMBL/GenBank/DDBJ whole genome shotgun (WGS) entry which is preliminary data.</text>
</comment>
<dbReference type="GO" id="GO:0006865">
    <property type="term" value="P:amino acid transport"/>
    <property type="evidence" value="ECO:0007669"/>
    <property type="project" value="InterPro"/>
</dbReference>
<evidence type="ECO:0000256" key="7">
    <source>
        <dbReference type="SAM" id="Phobius"/>
    </source>
</evidence>